<feature type="transmembrane region" description="Helical" evidence="1">
    <location>
        <begin position="83"/>
        <end position="102"/>
    </location>
</feature>
<feature type="transmembrane region" description="Helical" evidence="1">
    <location>
        <begin position="166"/>
        <end position="191"/>
    </location>
</feature>
<dbReference type="AlphaFoldDB" id="A0A929BB33"/>
<keyword evidence="1" id="KW-0472">Membrane</keyword>
<protein>
    <submittedName>
        <fullName evidence="2">DUF1648 domain-containing protein</fullName>
    </submittedName>
</protein>
<evidence type="ECO:0000256" key="1">
    <source>
        <dbReference type="SAM" id="Phobius"/>
    </source>
</evidence>
<feature type="transmembrane region" description="Helical" evidence="1">
    <location>
        <begin position="197"/>
        <end position="216"/>
    </location>
</feature>
<proteinExistence type="predicted"/>
<evidence type="ECO:0000313" key="2">
    <source>
        <dbReference type="EMBL" id="MBE9374418.1"/>
    </source>
</evidence>
<dbReference type="Proteomes" id="UP000598360">
    <property type="component" value="Unassembled WGS sequence"/>
</dbReference>
<gene>
    <name evidence="2" type="ORF">IQ251_08135</name>
</gene>
<sequence length="315" mass="32457">MSRFATAGALGAGVVSAATVAPALAVRDRLPDPLATHWGPGGSPDGALGLGAHVAALLVLWLAVVAFALVTELRSGSRARTRPAAAAALSGGAVFVLGLQAVTLLSNVDATRWVDADPVHWQVVPVLALAAAAAGLGWWLVRRRVPAQQDPDGAGSGLRLPPGHRAVWVSAVSSPVLLVVSAALPAAAVPAALFGPWYAPLLLVVAALTCLGLSSARVQVDESGVRIGLGPQRWPVRRLPLHRIRGARAEERHPLEAGGWGYRWMPGFTAVMLRGGPSLVLQLDSGRDFVVSAEEPERGADVVTALLSADGTRAG</sequence>
<reference evidence="2" key="1">
    <citation type="submission" date="2020-10" db="EMBL/GenBank/DDBJ databases">
        <title>Diversity and distribution of actinomycetes associated with coral in the coast of Hainan.</title>
        <authorList>
            <person name="Li F."/>
        </authorList>
    </citation>
    <scope>NUCLEOTIDE SEQUENCE</scope>
    <source>
        <strain evidence="2">HNM0983</strain>
    </source>
</reference>
<keyword evidence="1" id="KW-0812">Transmembrane</keyword>
<name>A0A929BB33_9PSEU</name>
<feature type="transmembrane region" description="Helical" evidence="1">
    <location>
        <begin position="47"/>
        <end position="71"/>
    </location>
</feature>
<dbReference type="EMBL" id="JADEYC010000012">
    <property type="protein sequence ID" value="MBE9374418.1"/>
    <property type="molecule type" value="Genomic_DNA"/>
</dbReference>
<comment type="caution">
    <text evidence="2">The sequence shown here is derived from an EMBL/GenBank/DDBJ whole genome shotgun (WGS) entry which is preliminary data.</text>
</comment>
<evidence type="ECO:0000313" key="3">
    <source>
        <dbReference type="Proteomes" id="UP000598360"/>
    </source>
</evidence>
<feature type="transmembrane region" description="Helical" evidence="1">
    <location>
        <begin position="122"/>
        <end position="141"/>
    </location>
</feature>
<keyword evidence="3" id="KW-1185">Reference proteome</keyword>
<organism evidence="2 3">
    <name type="scientific">Saccharopolyspora montiporae</name>
    <dbReference type="NCBI Taxonomy" id="2781240"/>
    <lineage>
        <taxon>Bacteria</taxon>
        <taxon>Bacillati</taxon>
        <taxon>Actinomycetota</taxon>
        <taxon>Actinomycetes</taxon>
        <taxon>Pseudonocardiales</taxon>
        <taxon>Pseudonocardiaceae</taxon>
        <taxon>Saccharopolyspora</taxon>
    </lineage>
</organism>
<accession>A0A929BB33</accession>
<dbReference type="RefSeq" id="WP_193927852.1">
    <property type="nucleotide sequence ID" value="NZ_JADEYC010000012.1"/>
</dbReference>
<keyword evidence="1" id="KW-1133">Transmembrane helix</keyword>